<dbReference type="InterPro" id="IPR057258">
    <property type="entry name" value="Ribosomal_uS3"/>
</dbReference>
<dbReference type="InterPro" id="IPR001351">
    <property type="entry name" value="Ribosomal_uS3_C"/>
</dbReference>
<gene>
    <name evidence="8" type="primary">rpsC</name>
    <name evidence="11" type="ORF">UT11_C0061G0010</name>
</gene>
<dbReference type="GO" id="GO:0022627">
    <property type="term" value="C:cytosolic small ribosomal subunit"/>
    <property type="evidence" value="ECO:0007669"/>
    <property type="project" value="TreeGrafter"/>
</dbReference>
<dbReference type="InterPro" id="IPR005704">
    <property type="entry name" value="Ribosomal_uS3_bac-typ"/>
</dbReference>
<dbReference type="CDD" id="cd02412">
    <property type="entry name" value="KH-II_30S_S3"/>
    <property type="match status" value="1"/>
</dbReference>
<dbReference type="InterPro" id="IPR004087">
    <property type="entry name" value="KH_dom"/>
</dbReference>
<name>A0A0G0NLR8_9BACT</name>
<dbReference type="FunFam" id="3.30.300.20:FF:000001">
    <property type="entry name" value="30S ribosomal protein S3"/>
    <property type="match status" value="1"/>
</dbReference>
<evidence type="ECO:0000256" key="8">
    <source>
        <dbReference type="HAMAP-Rule" id="MF_01309"/>
    </source>
</evidence>
<evidence type="ECO:0000256" key="7">
    <source>
        <dbReference type="ARBA" id="ARBA00035257"/>
    </source>
</evidence>
<dbReference type="GO" id="GO:0019843">
    <property type="term" value="F:rRNA binding"/>
    <property type="evidence" value="ECO:0007669"/>
    <property type="project" value="UniProtKB-UniRule"/>
</dbReference>
<dbReference type="SMART" id="SM00322">
    <property type="entry name" value="KH"/>
    <property type="match status" value="1"/>
</dbReference>
<keyword evidence="5 8" id="KW-0687">Ribonucleoprotein</keyword>
<dbReference type="AlphaFoldDB" id="A0A0G0NLR8"/>
<dbReference type="InterPro" id="IPR015946">
    <property type="entry name" value="KH_dom-like_a/b"/>
</dbReference>
<dbReference type="Pfam" id="PF07650">
    <property type="entry name" value="KH_2"/>
    <property type="match status" value="1"/>
</dbReference>
<feature type="domain" description="KH type-2" evidence="10">
    <location>
        <begin position="39"/>
        <end position="115"/>
    </location>
</feature>
<evidence type="ECO:0000256" key="3">
    <source>
        <dbReference type="ARBA" id="ARBA00022884"/>
    </source>
</evidence>
<keyword evidence="4 8" id="KW-0689">Ribosomal protein</keyword>
<comment type="subunit">
    <text evidence="8">Part of the 30S ribosomal subunit. Forms a tight complex with proteins S10 and S14.</text>
</comment>
<dbReference type="Pfam" id="PF00189">
    <property type="entry name" value="Ribosomal_S3_C"/>
    <property type="match status" value="1"/>
</dbReference>
<evidence type="ECO:0000256" key="1">
    <source>
        <dbReference type="ARBA" id="ARBA00010761"/>
    </source>
</evidence>
<accession>A0A0G0NLR8</accession>
<dbReference type="PROSITE" id="PS50823">
    <property type="entry name" value="KH_TYPE_2"/>
    <property type="match status" value="1"/>
</dbReference>
<dbReference type="SUPFAM" id="SSF54821">
    <property type="entry name" value="Ribosomal protein S3 C-terminal domain"/>
    <property type="match status" value="1"/>
</dbReference>
<dbReference type="HAMAP" id="MF_01309_B">
    <property type="entry name" value="Ribosomal_uS3_B"/>
    <property type="match status" value="1"/>
</dbReference>
<dbReference type="NCBIfam" id="TIGR01009">
    <property type="entry name" value="rpsC_bact"/>
    <property type="match status" value="1"/>
</dbReference>
<reference evidence="11 12" key="1">
    <citation type="journal article" date="2015" name="Nature">
        <title>rRNA introns, odd ribosomes, and small enigmatic genomes across a large radiation of phyla.</title>
        <authorList>
            <person name="Brown C.T."/>
            <person name="Hug L.A."/>
            <person name="Thomas B.C."/>
            <person name="Sharon I."/>
            <person name="Castelle C.J."/>
            <person name="Singh A."/>
            <person name="Wilkins M.J."/>
            <person name="Williams K.H."/>
            <person name="Banfield J.F."/>
        </authorList>
    </citation>
    <scope>NUCLEOTIDE SEQUENCE [LARGE SCALE GENOMIC DNA]</scope>
</reference>
<evidence type="ECO:0000313" key="11">
    <source>
        <dbReference type="EMBL" id="KKQ86849.1"/>
    </source>
</evidence>
<dbReference type="PANTHER" id="PTHR11760:SF19">
    <property type="entry name" value="SMALL RIBOSOMAL SUBUNIT PROTEIN US3C"/>
    <property type="match status" value="1"/>
</dbReference>
<dbReference type="SUPFAM" id="SSF54814">
    <property type="entry name" value="Prokaryotic type KH domain (KH-domain type II)"/>
    <property type="match status" value="1"/>
</dbReference>
<dbReference type="Gene3D" id="3.30.1140.32">
    <property type="entry name" value="Ribosomal protein S3, C-terminal domain"/>
    <property type="match status" value="1"/>
</dbReference>
<dbReference type="PATRIC" id="fig|1618334.3.peg.771"/>
<comment type="function">
    <text evidence="6 8">Binds the lower part of the 30S subunit head. Binds mRNA in the 70S ribosome, positioning it for translation.</text>
</comment>
<dbReference type="InterPro" id="IPR004044">
    <property type="entry name" value="KH_dom_type_2"/>
</dbReference>
<evidence type="ECO:0000256" key="2">
    <source>
        <dbReference type="ARBA" id="ARBA00022730"/>
    </source>
</evidence>
<evidence type="ECO:0000259" key="10">
    <source>
        <dbReference type="PROSITE" id="PS50823"/>
    </source>
</evidence>
<proteinExistence type="inferred from homology"/>
<dbReference type="InterPro" id="IPR036419">
    <property type="entry name" value="Ribosomal_S3_C_sf"/>
</dbReference>
<dbReference type="PANTHER" id="PTHR11760">
    <property type="entry name" value="30S/40S RIBOSOMAL PROTEIN S3"/>
    <property type="match status" value="1"/>
</dbReference>
<dbReference type="GO" id="GO:0003735">
    <property type="term" value="F:structural constituent of ribosome"/>
    <property type="evidence" value="ECO:0007669"/>
    <property type="project" value="InterPro"/>
</dbReference>
<keyword evidence="3 8" id="KW-0694">RNA-binding</keyword>
<dbReference type="Proteomes" id="UP000033934">
    <property type="component" value="Unassembled WGS sequence"/>
</dbReference>
<dbReference type="GO" id="GO:0006412">
    <property type="term" value="P:translation"/>
    <property type="evidence" value="ECO:0007669"/>
    <property type="project" value="UniProtKB-UniRule"/>
</dbReference>
<dbReference type="PROSITE" id="PS00548">
    <property type="entry name" value="RIBOSOMAL_S3"/>
    <property type="match status" value="1"/>
</dbReference>
<dbReference type="GO" id="GO:0003729">
    <property type="term" value="F:mRNA binding"/>
    <property type="evidence" value="ECO:0007669"/>
    <property type="project" value="UniProtKB-UniRule"/>
</dbReference>
<sequence>MGQKVNPISARLSLTKKWDSRWYTSKKLFASYLKQDEQIRNSLHKKYPEGAIRDIIIFRDNKVIEITIHTAKPGIIIGRSGKGMTDIKELVQKTCFLDIPIKKQPKIRIHVEEVRKVEESAKLTAENVAFQIEKRVTPRKAMRQALEKLKDKGILGAKVRVSGRLGGAEIARSESLSFGPIPLHTLRMKIDYACVHAQTTYGTVGVPKITSR</sequence>
<comment type="caution">
    <text evidence="11">The sequence shown here is derived from an EMBL/GenBank/DDBJ whole genome shotgun (WGS) entry which is preliminary data.</text>
</comment>
<evidence type="ECO:0000256" key="6">
    <source>
        <dbReference type="ARBA" id="ARBA00024998"/>
    </source>
</evidence>
<dbReference type="Gene3D" id="3.30.300.20">
    <property type="match status" value="1"/>
</dbReference>
<keyword evidence="2 8" id="KW-0699">rRNA-binding</keyword>
<evidence type="ECO:0000256" key="5">
    <source>
        <dbReference type="ARBA" id="ARBA00023274"/>
    </source>
</evidence>
<dbReference type="EMBL" id="LBVO01000061">
    <property type="protein sequence ID" value="KKQ86849.1"/>
    <property type="molecule type" value="Genomic_DNA"/>
</dbReference>
<protein>
    <recommendedName>
        <fullName evidence="7 8">Small ribosomal subunit protein uS3</fullName>
    </recommendedName>
</protein>
<dbReference type="InterPro" id="IPR018280">
    <property type="entry name" value="Ribosomal_uS3_CS"/>
</dbReference>
<comment type="similarity">
    <text evidence="1 8 9">Belongs to the universal ribosomal protein uS3 family.</text>
</comment>
<dbReference type="InterPro" id="IPR009019">
    <property type="entry name" value="KH_sf_prok-type"/>
</dbReference>
<evidence type="ECO:0000256" key="4">
    <source>
        <dbReference type="ARBA" id="ARBA00022980"/>
    </source>
</evidence>
<evidence type="ECO:0000256" key="9">
    <source>
        <dbReference type="RuleBase" id="RU003624"/>
    </source>
</evidence>
<evidence type="ECO:0000313" key="12">
    <source>
        <dbReference type="Proteomes" id="UP000033934"/>
    </source>
</evidence>
<organism evidence="11 12">
    <name type="scientific">Berkelbacteria bacterium GW2011_GWA2_38_9</name>
    <dbReference type="NCBI Taxonomy" id="1618334"/>
    <lineage>
        <taxon>Bacteria</taxon>
        <taxon>Candidatus Berkelbacteria</taxon>
    </lineage>
</organism>